<dbReference type="EMBL" id="CACRUQ010000002">
    <property type="protein sequence ID" value="VYT63274.1"/>
    <property type="molecule type" value="Genomic_DNA"/>
</dbReference>
<dbReference type="NCBIfam" id="TIGR03125">
    <property type="entry name" value="citrate_citG"/>
    <property type="match status" value="1"/>
</dbReference>
<keyword evidence="7" id="KW-0328">Glycosyltransferase</keyword>
<keyword evidence="6" id="KW-1133">Transmembrane helix</keyword>
<dbReference type="GO" id="GO:0016757">
    <property type="term" value="F:glycosyltransferase activity"/>
    <property type="evidence" value="ECO:0007669"/>
    <property type="project" value="UniProtKB-KW"/>
</dbReference>
<evidence type="ECO:0000256" key="4">
    <source>
        <dbReference type="ARBA" id="ARBA00022840"/>
    </source>
</evidence>
<evidence type="ECO:0000256" key="6">
    <source>
        <dbReference type="SAM" id="Phobius"/>
    </source>
</evidence>
<dbReference type="GO" id="GO:0046917">
    <property type="term" value="F:triphosphoribosyl-dephospho-CoA synthase activity"/>
    <property type="evidence" value="ECO:0007669"/>
    <property type="project" value="UniProtKB-UniRule"/>
</dbReference>
<dbReference type="InterPro" id="IPR017551">
    <property type="entry name" value="TriPribosyl-deP-CoA_syn_CitG"/>
</dbReference>
<dbReference type="GO" id="GO:0051191">
    <property type="term" value="P:prosthetic group biosynthetic process"/>
    <property type="evidence" value="ECO:0007669"/>
    <property type="project" value="TreeGrafter"/>
</dbReference>
<dbReference type="PANTHER" id="PTHR30201">
    <property type="entry name" value="TRIPHOSPHORIBOSYL-DEPHOSPHO-COA SYNTHASE"/>
    <property type="match status" value="1"/>
</dbReference>
<evidence type="ECO:0000256" key="3">
    <source>
        <dbReference type="ARBA" id="ARBA00022741"/>
    </source>
</evidence>
<keyword evidence="6" id="KW-0472">Membrane</keyword>
<dbReference type="RefSeq" id="WP_423248354.1">
    <property type="nucleotide sequence ID" value="NZ_CACRUQ010000002.1"/>
</dbReference>
<sequence length="297" mass="32440">MNGNQSVEPVVCPVAVEIGTKAWRALLEEVYTTPKPGLVDVYSNGAHTDMDLHTFEKSAEALRPYFIRMAEQGYLLQCSPEDLFHEIRKTGILAETAMYQATGGVNTHKGLIFTLGIFCAAAGRCAASGKNSYTLSDLFQMQRKMTVNVLKNEISEINARTASSNGEKNLIQYGTAGIRGEAVQGYPAIITLALPTLLEGIAANHDWNRVKLQTLLTLMSKVEDSNILARHNQETLRAVHQEAGEFLKNGGAYRENALYELCQMDADYICRNISAGGCADLLAAGIFFVLLMNGIAK</sequence>
<evidence type="ECO:0000256" key="2">
    <source>
        <dbReference type="ARBA" id="ARBA00022679"/>
    </source>
</evidence>
<comment type="catalytic activity">
    <reaction evidence="1 5">
        <text>3'-dephospho-CoA + ATP = 2'-(5''-triphospho-alpha-D-ribosyl)-3'-dephospho-CoA + adenine</text>
        <dbReference type="Rhea" id="RHEA:15117"/>
        <dbReference type="ChEBI" id="CHEBI:16708"/>
        <dbReference type="ChEBI" id="CHEBI:30616"/>
        <dbReference type="ChEBI" id="CHEBI:57328"/>
        <dbReference type="ChEBI" id="CHEBI:61378"/>
        <dbReference type="EC" id="2.4.2.52"/>
    </reaction>
</comment>
<dbReference type="GO" id="GO:0005524">
    <property type="term" value="F:ATP binding"/>
    <property type="evidence" value="ECO:0007669"/>
    <property type="project" value="UniProtKB-KW"/>
</dbReference>
<keyword evidence="6" id="KW-0812">Transmembrane</keyword>
<keyword evidence="4 5" id="KW-0067">ATP-binding</keyword>
<keyword evidence="2 5" id="KW-0808">Transferase</keyword>
<dbReference type="InterPro" id="IPR002736">
    <property type="entry name" value="CitG"/>
</dbReference>
<proteinExistence type="inferred from homology"/>
<evidence type="ECO:0000256" key="1">
    <source>
        <dbReference type="ARBA" id="ARBA00001210"/>
    </source>
</evidence>
<keyword evidence="3 5" id="KW-0547">Nucleotide-binding</keyword>
<gene>
    <name evidence="7" type="primary">citG_1</name>
    <name evidence="5" type="synonym">citG</name>
    <name evidence="7" type="ORF">RTLFYP15_00318</name>
</gene>
<dbReference type="AlphaFoldDB" id="A0A6N2Y922"/>
<protein>
    <recommendedName>
        <fullName evidence="5">Probable 2-(5''-triphosphoribosyl)-3'-dephosphocoenzyme-A synthase</fullName>
        <shortName evidence="5">2-(5''-triphosphoribosyl)-3'-dephospho-CoA synthase</shortName>
        <ecNumber evidence="5">2.4.2.52</ecNumber>
    </recommendedName>
</protein>
<accession>A0A6N2Y922</accession>
<dbReference type="EC" id="2.4.2.52" evidence="5"/>
<name>A0A6N2Y922_9FIRM</name>
<feature type="transmembrane region" description="Helical" evidence="6">
    <location>
        <begin position="273"/>
        <end position="296"/>
    </location>
</feature>
<dbReference type="Gene3D" id="1.10.4200.10">
    <property type="entry name" value="Triphosphoribosyl-dephospho-CoA protein"/>
    <property type="match status" value="1"/>
</dbReference>
<comment type="similarity">
    <text evidence="5">Belongs to the CitG/MdcB family.</text>
</comment>
<evidence type="ECO:0000256" key="5">
    <source>
        <dbReference type="HAMAP-Rule" id="MF_00397"/>
    </source>
</evidence>
<reference evidence="7" key="1">
    <citation type="submission" date="2019-11" db="EMBL/GenBank/DDBJ databases">
        <authorList>
            <person name="Feng L."/>
        </authorList>
    </citation>
    <scope>NUCLEOTIDE SEQUENCE</scope>
    <source>
        <strain evidence="7">RtorquesLFYP15</strain>
    </source>
</reference>
<dbReference type="HAMAP" id="MF_00397">
    <property type="entry name" value="CitG"/>
    <property type="match status" value="1"/>
</dbReference>
<evidence type="ECO:0000313" key="7">
    <source>
        <dbReference type="EMBL" id="VYT63274.1"/>
    </source>
</evidence>
<dbReference type="Pfam" id="PF01874">
    <property type="entry name" value="CitG"/>
    <property type="match status" value="1"/>
</dbReference>
<dbReference type="PANTHER" id="PTHR30201:SF2">
    <property type="entry name" value="2-(5''-TRIPHOSPHORIBOSYL)-3'-DEPHOSPHOCOENZYME-A SYNTHASE"/>
    <property type="match status" value="1"/>
</dbReference>
<organism evidence="7">
    <name type="scientific">[Ruminococcus] torques</name>
    <dbReference type="NCBI Taxonomy" id="33039"/>
    <lineage>
        <taxon>Bacteria</taxon>
        <taxon>Bacillati</taxon>
        <taxon>Bacillota</taxon>
        <taxon>Clostridia</taxon>
        <taxon>Lachnospirales</taxon>
        <taxon>Lachnospiraceae</taxon>
        <taxon>Mediterraneibacter</taxon>
    </lineage>
</organism>